<name>A0A2K1K4J4_PHYPA</name>
<organism evidence="1">
    <name type="scientific">Physcomitrium patens</name>
    <name type="common">Spreading-leaved earth moss</name>
    <name type="synonym">Physcomitrella patens</name>
    <dbReference type="NCBI Taxonomy" id="3218"/>
    <lineage>
        <taxon>Eukaryota</taxon>
        <taxon>Viridiplantae</taxon>
        <taxon>Streptophyta</taxon>
        <taxon>Embryophyta</taxon>
        <taxon>Bryophyta</taxon>
        <taxon>Bryophytina</taxon>
        <taxon>Bryopsida</taxon>
        <taxon>Funariidae</taxon>
        <taxon>Funariales</taxon>
        <taxon>Funariaceae</taxon>
        <taxon>Physcomitrium</taxon>
    </lineage>
</organism>
<evidence type="ECO:0000313" key="2">
    <source>
        <dbReference type="EnsemblPlants" id="PAC:32913781.CDS.1"/>
    </source>
</evidence>
<proteinExistence type="predicted"/>
<reference evidence="2" key="3">
    <citation type="submission" date="2020-12" db="UniProtKB">
        <authorList>
            <consortium name="EnsemblPlants"/>
        </authorList>
    </citation>
    <scope>IDENTIFICATION</scope>
</reference>
<dbReference type="AlphaFoldDB" id="A0A2K1K4J4"/>
<dbReference type="EMBL" id="ABEU02000009">
    <property type="protein sequence ID" value="PNR48690.1"/>
    <property type="molecule type" value="Genomic_DNA"/>
</dbReference>
<dbReference type="EnsemblPlants" id="Pp3c9_25160V3.1">
    <property type="protein sequence ID" value="PAC:32913781.CDS.1"/>
    <property type="gene ID" value="Pp3c9_25160"/>
</dbReference>
<evidence type="ECO:0000313" key="1">
    <source>
        <dbReference type="EMBL" id="PNR48690.1"/>
    </source>
</evidence>
<gene>
    <name evidence="2" type="primary">LOC112286616</name>
    <name evidence="1" type="ORF">PHYPA_013167</name>
</gene>
<protein>
    <submittedName>
        <fullName evidence="1 2">Uncharacterized protein</fullName>
    </submittedName>
</protein>
<keyword evidence="3" id="KW-1185">Reference proteome</keyword>
<evidence type="ECO:0000313" key="3">
    <source>
        <dbReference type="Proteomes" id="UP000006727"/>
    </source>
</evidence>
<dbReference type="Gramene" id="Pp3c9_25160V3.1">
    <property type="protein sequence ID" value="PAC:32913781.CDS.1"/>
    <property type="gene ID" value="Pp3c9_25160"/>
</dbReference>
<reference evidence="1 3" key="2">
    <citation type="journal article" date="2018" name="Plant J.">
        <title>The Physcomitrella patens chromosome-scale assembly reveals moss genome structure and evolution.</title>
        <authorList>
            <person name="Lang D."/>
            <person name="Ullrich K.K."/>
            <person name="Murat F."/>
            <person name="Fuchs J."/>
            <person name="Jenkins J."/>
            <person name="Haas F.B."/>
            <person name="Piednoel M."/>
            <person name="Gundlach H."/>
            <person name="Van Bel M."/>
            <person name="Meyberg R."/>
            <person name="Vives C."/>
            <person name="Morata J."/>
            <person name="Symeonidi A."/>
            <person name="Hiss M."/>
            <person name="Muchero W."/>
            <person name="Kamisugi Y."/>
            <person name="Saleh O."/>
            <person name="Blanc G."/>
            <person name="Decker E.L."/>
            <person name="van Gessel N."/>
            <person name="Grimwood J."/>
            <person name="Hayes R.D."/>
            <person name="Graham S.W."/>
            <person name="Gunter L.E."/>
            <person name="McDaniel S.F."/>
            <person name="Hoernstein S.N.W."/>
            <person name="Larsson A."/>
            <person name="Li F.W."/>
            <person name="Perroud P.F."/>
            <person name="Phillips J."/>
            <person name="Ranjan P."/>
            <person name="Rokshar D.S."/>
            <person name="Rothfels C.J."/>
            <person name="Schneider L."/>
            <person name="Shu S."/>
            <person name="Stevenson D.W."/>
            <person name="Thummler F."/>
            <person name="Tillich M."/>
            <person name="Villarreal Aguilar J.C."/>
            <person name="Widiez T."/>
            <person name="Wong G.K."/>
            <person name="Wymore A."/>
            <person name="Zhang Y."/>
            <person name="Zimmer A.D."/>
            <person name="Quatrano R.S."/>
            <person name="Mayer K.F.X."/>
            <person name="Goodstein D."/>
            <person name="Casacuberta J.M."/>
            <person name="Vandepoele K."/>
            <person name="Reski R."/>
            <person name="Cuming A.C."/>
            <person name="Tuskan G.A."/>
            <person name="Maumus F."/>
            <person name="Salse J."/>
            <person name="Schmutz J."/>
            <person name="Rensing S.A."/>
        </authorList>
    </citation>
    <scope>NUCLEOTIDE SEQUENCE [LARGE SCALE GENOMIC DNA]</scope>
    <source>
        <strain evidence="2 3">cv. Gransden 2004</strain>
    </source>
</reference>
<dbReference type="Proteomes" id="UP000006727">
    <property type="component" value="Chromosome 9"/>
</dbReference>
<accession>A0A2K1K4J4</accession>
<reference evidence="1 3" key="1">
    <citation type="journal article" date="2008" name="Science">
        <title>The Physcomitrella genome reveals evolutionary insights into the conquest of land by plants.</title>
        <authorList>
            <person name="Rensing S."/>
            <person name="Lang D."/>
            <person name="Zimmer A."/>
            <person name="Terry A."/>
            <person name="Salamov A."/>
            <person name="Shapiro H."/>
            <person name="Nishiyama T."/>
            <person name="Perroud P.-F."/>
            <person name="Lindquist E."/>
            <person name="Kamisugi Y."/>
            <person name="Tanahashi T."/>
            <person name="Sakakibara K."/>
            <person name="Fujita T."/>
            <person name="Oishi K."/>
            <person name="Shin-I T."/>
            <person name="Kuroki Y."/>
            <person name="Toyoda A."/>
            <person name="Suzuki Y."/>
            <person name="Hashimoto A."/>
            <person name="Yamaguchi K."/>
            <person name="Sugano A."/>
            <person name="Kohara Y."/>
            <person name="Fujiyama A."/>
            <person name="Anterola A."/>
            <person name="Aoki S."/>
            <person name="Ashton N."/>
            <person name="Barbazuk W.B."/>
            <person name="Barker E."/>
            <person name="Bennetzen J."/>
            <person name="Bezanilla M."/>
            <person name="Blankenship R."/>
            <person name="Cho S.H."/>
            <person name="Dutcher S."/>
            <person name="Estelle M."/>
            <person name="Fawcett J.A."/>
            <person name="Gundlach H."/>
            <person name="Hanada K."/>
            <person name="Heyl A."/>
            <person name="Hicks K.A."/>
            <person name="Hugh J."/>
            <person name="Lohr M."/>
            <person name="Mayer K."/>
            <person name="Melkozernov A."/>
            <person name="Murata T."/>
            <person name="Nelson D."/>
            <person name="Pils B."/>
            <person name="Prigge M."/>
            <person name="Reiss B."/>
            <person name="Renner T."/>
            <person name="Rombauts S."/>
            <person name="Rushton P."/>
            <person name="Sanderfoot A."/>
            <person name="Schween G."/>
            <person name="Shiu S.-H."/>
            <person name="Stueber K."/>
            <person name="Theodoulou F.L."/>
            <person name="Tu H."/>
            <person name="Van de Peer Y."/>
            <person name="Verrier P.J."/>
            <person name="Waters E."/>
            <person name="Wood A."/>
            <person name="Yang L."/>
            <person name="Cove D."/>
            <person name="Cuming A."/>
            <person name="Hasebe M."/>
            <person name="Lucas S."/>
            <person name="Mishler D.B."/>
            <person name="Reski R."/>
            <person name="Grigoriev I."/>
            <person name="Quatrano R.S."/>
            <person name="Boore J.L."/>
        </authorList>
    </citation>
    <scope>NUCLEOTIDE SEQUENCE [LARGE SCALE GENOMIC DNA]</scope>
    <source>
        <strain evidence="2 3">cv. Gransden 2004</strain>
    </source>
</reference>
<sequence length="99" mass="10271">MGMHCFCVCFGEAMAMAGPPAKPCGLHSPRKTRRGRAIPVPSEASTSICRFDLDHHPCAQSFVVVVVLIAAPGSLVAGCGSQVGDEAVGKTLLMVLDFG</sequence>